<dbReference type="Pfam" id="PF00440">
    <property type="entry name" value="TetR_N"/>
    <property type="match status" value="1"/>
</dbReference>
<dbReference type="InterPro" id="IPR050624">
    <property type="entry name" value="HTH-type_Tx_Regulator"/>
</dbReference>
<name>A0A1I0XMB4_9BACI</name>
<dbReference type="Gene3D" id="1.10.357.10">
    <property type="entry name" value="Tetracycline Repressor, domain 2"/>
    <property type="match status" value="1"/>
</dbReference>
<dbReference type="AlphaFoldDB" id="A0A1I0XMB4"/>
<dbReference type="RefSeq" id="WP_090236206.1">
    <property type="nucleotide sequence ID" value="NZ_FOJW01000005.1"/>
</dbReference>
<evidence type="ECO:0000259" key="4">
    <source>
        <dbReference type="PROSITE" id="PS50977"/>
    </source>
</evidence>
<dbReference type="PROSITE" id="PS50977">
    <property type="entry name" value="HTH_TETR_2"/>
    <property type="match status" value="1"/>
</dbReference>
<dbReference type="STRING" id="237679.SAMN04488072_105180"/>
<dbReference type="Proteomes" id="UP000198642">
    <property type="component" value="Unassembled WGS sequence"/>
</dbReference>
<reference evidence="5 6" key="1">
    <citation type="submission" date="2016-10" db="EMBL/GenBank/DDBJ databases">
        <authorList>
            <person name="de Groot N.N."/>
        </authorList>
    </citation>
    <scope>NUCLEOTIDE SEQUENCE [LARGE SCALE GENOMIC DNA]</scope>
    <source>
        <strain evidence="5 6">CGMCC 1.3702</strain>
    </source>
</reference>
<dbReference type="EMBL" id="FOJW01000005">
    <property type="protein sequence ID" value="SFB02044.1"/>
    <property type="molecule type" value="Genomic_DNA"/>
</dbReference>
<evidence type="ECO:0000256" key="1">
    <source>
        <dbReference type="ARBA" id="ARBA00022491"/>
    </source>
</evidence>
<evidence type="ECO:0000256" key="3">
    <source>
        <dbReference type="PROSITE-ProRule" id="PRU00335"/>
    </source>
</evidence>
<keyword evidence="1" id="KW-0678">Repressor</keyword>
<dbReference type="InterPro" id="IPR001647">
    <property type="entry name" value="HTH_TetR"/>
</dbReference>
<dbReference type="SUPFAM" id="SSF46689">
    <property type="entry name" value="Homeodomain-like"/>
    <property type="match status" value="1"/>
</dbReference>
<dbReference type="PANTHER" id="PTHR43479">
    <property type="entry name" value="ACREF/ENVCD OPERON REPRESSOR-RELATED"/>
    <property type="match status" value="1"/>
</dbReference>
<keyword evidence="2 3" id="KW-0238">DNA-binding</keyword>
<dbReference type="InterPro" id="IPR023772">
    <property type="entry name" value="DNA-bd_HTH_TetR-type_CS"/>
</dbReference>
<keyword evidence="6" id="KW-1185">Reference proteome</keyword>
<dbReference type="PROSITE" id="PS01081">
    <property type="entry name" value="HTH_TETR_1"/>
    <property type="match status" value="1"/>
</dbReference>
<feature type="DNA-binding region" description="H-T-H motif" evidence="3">
    <location>
        <begin position="32"/>
        <end position="51"/>
    </location>
</feature>
<dbReference type="InterPro" id="IPR009057">
    <property type="entry name" value="Homeodomain-like_sf"/>
</dbReference>
<protein>
    <submittedName>
        <fullName evidence="5">Transcriptional regulator, TetR family</fullName>
    </submittedName>
</protein>
<sequence>MNTFEKLSEEKQTTILDGATECFADKGYYGASIKEICSKANISNGALYKYFTNKEELFLAVLHKCQEILVENLYEKYTHIKHSLVHTVENYLEEIVKIHQKYPNYIKVYANLGSNNVEHFLKNLHSPFTKSANYIHNMVSEAKANGEILLDISENELSLLLDNYFILFLSSLVSDYHDLRFRFFLRMTPEENLTNKRKIEFILDSITPFLAKTE</sequence>
<evidence type="ECO:0000313" key="6">
    <source>
        <dbReference type="Proteomes" id="UP000198642"/>
    </source>
</evidence>
<dbReference type="GO" id="GO:0003677">
    <property type="term" value="F:DNA binding"/>
    <property type="evidence" value="ECO:0007669"/>
    <property type="project" value="UniProtKB-UniRule"/>
</dbReference>
<evidence type="ECO:0000313" key="5">
    <source>
        <dbReference type="EMBL" id="SFB02044.1"/>
    </source>
</evidence>
<organism evidence="5 6">
    <name type="scientific">Lentibacillus halodurans</name>
    <dbReference type="NCBI Taxonomy" id="237679"/>
    <lineage>
        <taxon>Bacteria</taxon>
        <taxon>Bacillati</taxon>
        <taxon>Bacillota</taxon>
        <taxon>Bacilli</taxon>
        <taxon>Bacillales</taxon>
        <taxon>Bacillaceae</taxon>
        <taxon>Lentibacillus</taxon>
    </lineage>
</organism>
<gene>
    <name evidence="5" type="ORF">SAMN04488072_105180</name>
</gene>
<proteinExistence type="predicted"/>
<dbReference type="OrthoDB" id="9814703at2"/>
<feature type="domain" description="HTH tetR-type" evidence="4">
    <location>
        <begin position="9"/>
        <end position="69"/>
    </location>
</feature>
<accession>A0A1I0XMB4</accession>
<evidence type="ECO:0000256" key="2">
    <source>
        <dbReference type="ARBA" id="ARBA00023125"/>
    </source>
</evidence>
<dbReference type="PANTHER" id="PTHR43479:SF11">
    <property type="entry name" value="ACREF_ENVCD OPERON REPRESSOR-RELATED"/>
    <property type="match status" value="1"/>
</dbReference>
<dbReference type="PRINTS" id="PR00455">
    <property type="entry name" value="HTHTETR"/>
</dbReference>